<protein>
    <submittedName>
        <fullName evidence="1">Uncharacterized protein</fullName>
    </submittedName>
</protein>
<accession>Q5NX04</accession>
<geneLocation type="plasmid" evidence="2">
    <name>pAzo1</name>
</geneLocation>
<sequence>MLTETEKTMKASSIEIGGIYHDSKLGVREVVAMEGAPGCSDTRITYRILAAKSEQEYSHAEKAMVSLIGSTSKCDLASLAAWAKVKVPHGEKDVLLASLAAAKLRLPPGEAAFMASVAREFDDEFPIKAGTSVSFNFNETRQARGIEKKGLATVAMARPGAGGEITLTELGAAWLRANRAAAAPTS</sequence>
<gene>
    <name evidence="1" type="ORF">p1B216</name>
</gene>
<dbReference type="AlphaFoldDB" id="Q5NX04"/>
<dbReference type="RefSeq" id="WP_011254769.1">
    <property type="nucleotide sequence ID" value="NC_006823.1"/>
</dbReference>
<dbReference type="HOGENOM" id="CLU_1451631_0_0_4"/>
<keyword evidence="2" id="KW-1185">Reference proteome</keyword>
<proteinExistence type="predicted"/>
<dbReference type="EMBL" id="CR555307">
    <property type="protein sequence ID" value="CAI10410.1"/>
    <property type="molecule type" value="Genomic_DNA"/>
</dbReference>
<reference evidence="1 2" key="1">
    <citation type="journal article" date="2005" name="Arch. Microbiol.">
        <title>The genome sequence of an anaerobic aromatic-degrading denitrifying bacterium, strain EbN1.</title>
        <authorList>
            <person name="Rabus R."/>
            <person name="Kube M."/>
            <person name="Heider J."/>
            <person name="Beck A."/>
            <person name="Heitmann K."/>
            <person name="Widdel F."/>
            <person name="Reinhardt R."/>
        </authorList>
    </citation>
    <scope>NUCLEOTIDE SEQUENCE [LARGE SCALE GENOMIC DNA]</scope>
    <source>
        <strain evidence="1 2">EbN1</strain>
        <plasmid evidence="2">Plasmid pAzo1</plasmid>
    </source>
</reference>
<evidence type="ECO:0000313" key="1">
    <source>
        <dbReference type="EMBL" id="CAI10410.1"/>
    </source>
</evidence>
<keyword evidence="1" id="KW-0614">Plasmid</keyword>
<name>Q5NX04_AROAE</name>
<organism evidence="1 2">
    <name type="scientific">Aromatoleum aromaticum (strain DSM 19018 / LMG 30748 / EbN1)</name>
    <name type="common">Azoarcus sp. (strain EbN1)</name>
    <dbReference type="NCBI Taxonomy" id="76114"/>
    <lineage>
        <taxon>Bacteria</taxon>
        <taxon>Pseudomonadati</taxon>
        <taxon>Pseudomonadota</taxon>
        <taxon>Betaproteobacteria</taxon>
        <taxon>Rhodocyclales</taxon>
        <taxon>Rhodocyclaceae</taxon>
        <taxon>Aromatoleum</taxon>
    </lineage>
</organism>
<dbReference type="KEGG" id="eba:p1B216"/>
<dbReference type="Proteomes" id="UP000006552">
    <property type="component" value="Plasmid 1"/>
</dbReference>
<evidence type="ECO:0000313" key="2">
    <source>
        <dbReference type="Proteomes" id="UP000006552"/>
    </source>
</evidence>